<dbReference type="Proteomes" id="UP001595617">
    <property type="component" value="Unassembled WGS sequence"/>
</dbReference>
<evidence type="ECO:0000256" key="4">
    <source>
        <dbReference type="ARBA" id="ARBA00022832"/>
    </source>
</evidence>
<evidence type="ECO:0000256" key="2">
    <source>
        <dbReference type="ARBA" id="ARBA00022679"/>
    </source>
</evidence>
<protein>
    <recommendedName>
        <fullName evidence="8">Holo-[acyl-carrier-protein] synthase</fullName>
        <shortName evidence="8">Holo-ACP synthase</shortName>
        <ecNumber evidence="8">2.7.8.7</ecNumber>
    </recommendedName>
    <alternativeName>
        <fullName evidence="8">4'-phosphopantetheinyl transferase AcpS</fullName>
    </alternativeName>
</protein>
<evidence type="ECO:0000256" key="6">
    <source>
        <dbReference type="ARBA" id="ARBA00023098"/>
    </source>
</evidence>
<evidence type="ECO:0000256" key="1">
    <source>
        <dbReference type="ARBA" id="ARBA00022516"/>
    </source>
</evidence>
<reference evidence="11" key="1">
    <citation type="journal article" date="2019" name="Int. J. Syst. Evol. Microbiol.">
        <title>The Global Catalogue of Microorganisms (GCM) 10K type strain sequencing project: providing services to taxonomists for standard genome sequencing and annotation.</title>
        <authorList>
            <consortium name="The Broad Institute Genomics Platform"/>
            <consortium name="The Broad Institute Genome Sequencing Center for Infectious Disease"/>
            <person name="Wu L."/>
            <person name="Ma J."/>
        </authorList>
    </citation>
    <scope>NUCLEOTIDE SEQUENCE [LARGE SCALE GENOMIC DNA]</scope>
    <source>
        <strain evidence="11">IBRC 10765</strain>
    </source>
</reference>
<dbReference type="EMBL" id="JBHRYR010000004">
    <property type="protein sequence ID" value="MFC3853842.1"/>
    <property type="molecule type" value="Genomic_DNA"/>
</dbReference>
<comment type="similarity">
    <text evidence="8">Belongs to the P-Pant transferase superfamily. AcpS family.</text>
</comment>
<evidence type="ECO:0000259" key="9">
    <source>
        <dbReference type="Pfam" id="PF01648"/>
    </source>
</evidence>
<feature type="binding site" evidence="8">
    <location>
        <position position="8"/>
    </location>
    <ligand>
        <name>Mg(2+)</name>
        <dbReference type="ChEBI" id="CHEBI:18420"/>
    </ligand>
</feature>
<dbReference type="SUPFAM" id="SSF56214">
    <property type="entry name" value="4'-phosphopantetheinyl transferase"/>
    <property type="match status" value="1"/>
</dbReference>
<dbReference type="GO" id="GO:0008897">
    <property type="term" value="F:holo-[acyl-carrier-protein] synthase activity"/>
    <property type="evidence" value="ECO:0007669"/>
    <property type="project" value="UniProtKB-EC"/>
</dbReference>
<evidence type="ECO:0000313" key="11">
    <source>
        <dbReference type="Proteomes" id="UP001595617"/>
    </source>
</evidence>
<comment type="cofactor">
    <cofactor evidence="8">
        <name>Mg(2+)</name>
        <dbReference type="ChEBI" id="CHEBI:18420"/>
    </cofactor>
</comment>
<comment type="caution">
    <text evidence="10">The sequence shown here is derived from an EMBL/GenBank/DDBJ whole genome shotgun (WGS) entry which is preliminary data.</text>
</comment>
<keyword evidence="5 8" id="KW-0460">Magnesium</keyword>
<dbReference type="InterPro" id="IPR002582">
    <property type="entry name" value="ACPS"/>
</dbReference>
<keyword evidence="11" id="KW-1185">Reference proteome</keyword>
<sequence>MIVGIGTDIIRIQRMDEVLARHGNRIVERILTPDEQADFAQRADPGRFLAKRWAAKEAAAKALGTGIRGAIGFRSFSVRHDDLGKPELQCLDGAAERLAALGGSQCWLTLSDEAEYAVAFVVLSR</sequence>
<comment type="catalytic activity">
    <reaction evidence="8">
        <text>apo-[ACP] + CoA = holo-[ACP] + adenosine 3',5'-bisphosphate + H(+)</text>
        <dbReference type="Rhea" id="RHEA:12068"/>
        <dbReference type="Rhea" id="RHEA-COMP:9685"/>
        <dbReference type="Rhea" id="RHEA-COMP:9690"/>
        <dbReference type="ChEBI" id="CHEBI:15378"/>
        <dbReference type="ChEBI" id="CHEBI:29999"/>
        <dbReference type="ChEBI" id="CHEBI:57287"/>
        <dbReference type="ChEBI" id="CHEBI:58343"/>
        <dbReference type="ChEBI" id="CHEBI:64479"/>
        <dbReference type="EC" id="2.7.8.7"/>
    </reaction>
</comment>
<dbReference type="NCBIfam" id="TIGR00516">
    <property type="entry name" value="acpS"/>
    <property type="match status" value="1"/>
</dbReference>
<dbReference type="Gene3D" id="3.90.470.20">
    <property type="entry name" value="4'-phosphopantetheinyl transferase domain"/>
    <property type="match status" value="1"/>
</dbReference>
<dbReference type="EC" id="2.7.8.7" evidence="8"/>
<keyword evidence="8" id="KW-0963">Cytoplasm</keyword>
<dbReference type="RefSeq" id="WP_380697458.1">
    <property type="nucleotide sequence ID" value="NZ_JBHRYR010000004.1"/>
</dbReference>
<organism evidence="10 11">
    <name type="scientific">Saccharospirillum mangrovi</name>
    <dbReference type="NCBI Taxonomy" id="2161747"/>
    <lineage>
        <taxon>Bacteria</taxon>
        <taxon>Pseudomonadati</taxon>
        <taxon>Pseudomonadota</taxon>
        <taxon>Gammaproteobacteria</taxon>
        <taxon>Oceanospirillales</taxon>
        <taxon>Saccharospirillaceae</taxon>
        <taxon>Saccharospirillum</taxon>
    </lineage>
</organism>
<evidence type="ECO:0000256" key="8">
    <source>
        <dbReference type="HAMAP-Rule" id="MF_00101"/>
    </source>
</evidence>
<keyword evidence="2 8" id="KW-0808">Transferase</keyword>
<comment type="function">
    <text evidence="8">Transfers the 4'-phosphopantetheine moiety from coenzyme A to a Ser of acyl-carrier-protein.</text>
</comment>
<name>A0ABV7ZZ92_9GAMM</name>
<comment type="subcellular location">
    <subcellularLocation>
        <location evidence="8">Cytoplasm</location>
    </subcellularLocation>
</comment>
<dbReference type="InterPro" id="IPR004568">
    <property type="entry name" value="Ppantetheine-prot_Trfase_dom"/>
</dbReference>
<keyword evidence="7 8" id="KW-0275">Fatty acid biosynthesis</keyword>
<proteinExistence type="inferred from homology"/>
<feature type="binding site" evidence="8">
    <location>
        <position position="57"/>
    </location>
    <ligand>
        <name>Mg(2+)</name>
        <dbReference type="ChEBI" id="CHEBI:18420"/>
    </ligand>
</feature>
<evidence type="ECO:0000256" key="5">
    <source>
        <dbReference type="ARBA" id="ARBA00022842"/>
    </source>
</evidence>
<dbReference type="HAMAP" id="MF_00101">
    <property type="entry name" value="AcpS"/>
    <property type="match status" value="1"/>
</dbReference>
<evidence type="ECO:0000256" key="3">
    <source>
        <dbReference type="ARBA" id="ARBA00022723"/>
    </source>
</evidence>
<keyword evidence="6 8" id="KW-0443">Lipid metabolism</keyword>
<gene>
    <name evidence="8 10" type="primary">acpS</name>
    <name evidence="10" type="ORF">ACFOOG_13440</name>
</gene>
<keyword evidence="3 8" id="KW-0479">Metal-binding</keyword>
<keyword evidence="4 8" id="KW-0276">Fatty acid metabolism</keyword>
<evidence type="ECO:0000256" key="7">
    <source>
        <dbReference type="ARBA" id="ARBA00023160"/>
    </source>
</evidence>
<dbReference type="NCBIfam" id="TIGR00556">
    <property type="entry name" value="pantethn_trn"/>
    <property type="match status" value="1"/>
</dbReference>
<accession>A0ABV7ZZ92</accession>
<dbReference type="Pfam" id="PF01648">
    <property type="entry name" value="ACPS"/>
    <property type="match status" value="1"/>
</dbReference>
<keyword evidence="1 8" id="KW-0444">Lipid biosynthesis</keyword>
<dbReference type="InterPro" id="IPR037143">
    <property type="entry name" value="4-PPantetheinyl_Trfase_dom_sf"/>
</dbReference>
<evidence type="ECO:0000313" key="10">
    <source>
        <dbReference type="EMBL" id="MFC3853842.1"/>
    </source>
</evidence>
<dbReference type="InterPro" id="IPR008278">
    <property type="entry name" value="4-PPantetheinyl_Trfase_dom"/>
</dbReference>
<feature type="domain" description="4'-phosphopantetheinyl transferase" evidence="9">
    <location>
        <begin position="4"/>
        <end position="120"/>
    </location>
</feature>